<evidence type="ECO:0000256" key="1">
    <source>
        <dbReference type="SAM" id="Coils"/>
    </source>
</evidence>
<dbReference type="GO" id="GO:0017056">
    <property type="term" value="F:structural constituent of nuclear pore"/>
    <property type="evidence" value="ECO:0007669"/>
    <property type="project" value="TreeGrafter"/>
</dbReference>
<keyword evidence="1" id="KW-0175">Coiled coil</keyword>
<feature type="coiled-coil region" evidence="1">
    <location>
        <begin position="920"/>
        <end position="954"/>
    </location>
</feature>
<dbReference type="STRING" id="75913.A0A0K0FGP9"/>
<feature type="coiled-coil region" evidence="1">
    <location>
        <begin position="17"/>
        <end position="146"/>
    </location>
</feature>
<feature type="compositionally biased region" description="Acidic residues" evidence="2">
    <location>
        <begin position="1476"/>
        <end position="1495"/>
    </location>
</feature>
<feature type="region of interest" description="Disordered" evidence="2">
    <location>
        <begin position="1471"/>
        <end position="1515"/>
    </location>
</feature>
<dbReference type="Gene3D" id="1.10.287.1490">
    <property type="match status" value="1"/>
</dbReference>
<feature type="coiled-coil region" evidence="1">
    <location>
        <begin position="660"/>
        <end position="715"/>
    </location>
</feature>
<evidence type="ECO:0000256" key="2">
    <source>
        <dbReference type="SAM" id="MobiDB-lite"/>
    </source>
</evidence>
<name>A0A0K0FGP9_STRVS</name>
<keyword evidence="3" id="KW-1185">Reference proteome</keyword>
<feature type="coiled-coil region" evidence="1">
    <location>
        <begin position="1134"/>
        <end position="1168"/>
    </location>
</feature>
<dbReference type="GO" id="GO:0006406">
    <property type="term" value="P:mRNA export from nucleus"/>
    <property type="evidence" value="ECO:0007669"/>
    <property type="project" value="TreeGrafter"/>
</dbReference>
<dbReference type="PANTHER" id="PTHR18898:SF2">
    <property type="entry name" value="NUCLEOPROTEIN TPR"/>
    <property type="match status" value="1"/>
</dbReference>
<dbReference type="Proteomes" id="UP000035680">
    <property type="component" value="Unassembled WGS sequence"/>
</dbReference>
<feature type="coiled-coil region" evidence="1">
    <location>
        <begin position="787"/>
        <end position="842"/>
    </location>
</feature>
<organism evidence="3 4">
    <name type="scientific">Strongyloides venezuelensis</name>
    <name type="common">Threadworm</name>
    <dbReference type="NCBI Taxonomy" id="75913"/>
    <lineage>
        <taxon>Eukaryota</taxon>
        <taxon>Metazoa</taxon>
        <taxon>Ecdysozoa</taxon>
        <taxon>Nematoda</taxon>
        <taxon>Chromadorea</taxon>
        <taxon>Rhabditida</taxon>
        <taxon>Tylenchina</taxon>
        <taxon>Panagrolaimomorpha</taxon>
        <taxon>Strongyloidoidea</taxon>
        <taxon>Strongyloididae</taxon>
        <taxon>Strongyloides</taxon>
    </lineage>
</organism>
<protein>
    <submittedName>
        <fullName evidence="4">GRIP domain-containing protein</fullName>
    </submittedName>
</protein>
<feature type="coiled-coil region" evidence="1">
    <location>
        <begin position="1214"/>
        <end position="1470"/>
    </location>
</feature>
<sequence length="1554" mass="179272">MDSEALMSMDTDKEKEIADLQHQLLAFEQQCARIEKDYDVLKGENLKLKKANEELENDALERIKFLRNLEGERDDLSLKVHQIENENSILRGKIEVFECQVVNVTEAKEKFQEKIESLTSDINELKEVNEKLRSNLEKNADEARRNRLERESWNDQKMLYENSKNWYLKEIRDRDESLGSKSITISKLELQLQEVQASVNEREENLQQEIKELKIQLKDKDENIESLMKECQENHNERLKLATSHDSIIASREKITEALKEALEEEQKKSDELAAQVQGIEEELNESKTSLINATKELDRVKSEYLEDIRCKDEMISDMKKEIVRLSSSGTGSGNWYSQNLPEINGDTTGTLKQSKTLSSLILMHSHVAAERDNLKDKLAFMEDKMNEFAESMGENVRVLESQLIDYKETLLDNKSLRAQIGNVQEMLEETVETKDKLQRELNYTKTQLMRYQVDSQELSKQVKRLLYMVESERKGFDASKPEDCEGLFSDIDSLQKVNSELRSRLLLLEANKEEDIRKARETEAEKLSAQLVKAEEDLKIVQEQMKVQTEMLKKVQEQRDHFAETIETYNKMGLSADAQNLRISLDELKNEKTRLEAKIVHLEDLTASFNEQKNESDQIYKNRIDEQSKLIIELRGTVGKLESDVQYLRQLNRTTAQKCEAMERLSDRTTNKMNNLIKENEKKIEEIGSLNKKLIEYQEEISHLKVDKRCLEDQNRILTSSEARLQTENETLRGFSTRANKVESAVDEIQDFIKKMTEDSMFNSQAQLEALIKQRDSINETFKTTMEQNSRNITDLKATIVKLEGDRKAAEDKVKLIENSLKEKEAEIVTLKDKVLVAENQLGQFNDGSITTEDYKGEVRKMGTAKAYLERRCTELEELVNNYKLRLKVKDEQLNKISEFSEDVESELKKANDIGNSEISRLQEQLTLCERELEIVKKNLEDSRATIGSLETECSQKAIDLSNMSIKMNCIISEGESNTQNLNNLLETSLRDANNLREEIDSLTQLKESLNETIGVLEAQVAALEKTVDEKENALKKSEYALSQQIIVFNSLKEEYESYKNIMDTERERLQNKIDEMVSAEKVKVENNDHMLNELRGLINSFTEMKEKSALSRSMNTSMSMSMLSSGDDDDSSEKYIETIARLNRMIECLQNDCQATLQRCAQAECELTNVRSLLAVEKTNTSMLDTKVNELRHTIEVQLQELKDKNLLVQKMKVLDITKEELERVKVELQEVLQKCTELEKTLKEKDNANLALESKNVILENDKENLAKDLTSVTKERDSWKKQNEKNLEVLAKYGPSKCEMLVTEIETAKSVIAKLQEENKKFVEEQANKSADNAEEEDYKNKFIRVRKLARDYRDQAQLLKEKSERLENMLKEAGGGTKDTEAEATIAELQNQINEKNIEIDNLKKEIDVLNEKVEDLTLELDRNSLIENLAQQYSSDLKVKEHEIVELKEQVKELKSRIETLLNPSGKDDEIVEESQGTEELTNDDDADDLGAVTPPDDNTSRKRGLSQELDLHDDLVEDIYDSHKKSKFDDNIDILQTTEDILEDPSV</sequence>
<proteinExistence type="predicted"/>
<evidence type="ECO:0000313" key="3">
    <source>
        <dbReference type="Proteomes" id="UP000035680"/>
    </source>
</evidence>
<feature type="coiled-coil region" evidence="1">
    <location>
        <begin position="492"/>
        <end position="606"/>
    </location>
</feature>
<dbReference type="PANTHER" id="PTHR18898">
    <property type="entry name" value="NUCLEOPROTEIN TPR-RELATED"/>
    <property type="match status" value="1"/>
</dbReference>
<feature type="coiled-coil region" evidence="1">
    <location>
        <begin position="421"/>
        <end position="448"/>
    </location>
</feature>
<reference evidence="3" key="1">
    <citation type="submission" date="2014-07" db="EMBL/GenBank/DDBJ databases">
        <authorList>
            <person name="Martin A.A"/>
            <person name="De Silva N."/>
        </authorList>
    </citation>
    <scope>NUCLEOTIDE SEQUENCE</scope>
</reference>
<feature type="coiled-coil region" evidence="1">
    <location>
        <begin position="185"/>
        <end position="304"/>
    </location>
</feature>
<accession>A0A0K0FGP9</accession>
<dbReference type="WBParaSite" id="SVE_0805400.1">
    <property type="protein sequence ID" value="SVE_0805400.1"/>
    <property type="gene ID" value="SVE_0805400"/>
</dbReference>
<dbReference type="GO" id="GO:1901673">
    <property type="term" value="P:regulation of mitotic spindle assembly"/>
    <property type="evidence" value="ECO:0007669"/>
    <property type="project" value="TreeGrafter"/>
</dbReference>
<feature type="coiled-coil region" evidence="1">
    <location>
        <begin position="867"/>
        <end position="894"/>
    </location>
</feature>
<feature type="coiled-coil region" evidence="1">
    <location>
        <begin position="980"/>
        <end position="1077"/>
    </location>
</feature>
<dbReference type="GO" id="GO:0005643">
    <property type="term" value="C:nuclear pore"/>
    <property type="evidence" value="ECO:0007669"/>
    <property type="project" value="TreeGrafter"/>
</dbReference>
<reference evidence="4" key="2">
    <citation type="submission" date="2015-08" db="UniProtKB">
        <authorList>
            <consortium name="WormBaseParasite"/>
        </authorList>
    </citation>
    <scope>IDENTIFICATION</scope>
</reference>
<evidence type="ECO:0000313" key="4">
    <source>
        <dbReference type="WBParaSite" id="SVE_0805400.1"/>
    </source>
</evidence>
<dbReference type="SUPFAM" id="SSF57997">
    <property type="entry name" value="Tropomyosin"/>
    <property type="match status" value="1"/>
</dbReference>